<dbReference type="InterPro" id="IPR036488">
    <property type="entry name" value="DUF1883-like_sf"/>
</dbReference>
<name>A0A2S0PCY7_9NEIS</name>
<dbReference type="KEGG" id="maer:DAI18_15210"/>
<dbReference type="InterPro" id="IPR015073">
    <property type="entry name" value="DUF1883"/>
</dbReference>
<reference evidence="2 3" key="1">
    <citation type="submission" date="2018-04" db="EMBL/GenBank/DDBJ databases">
        <title>Denitrifier Microvirgula.</title>
        <authorList>
            <person name="Anderson E."/>
            <person name="Jang J."/>
            <person name="Ishii S."/>
        </authorList>
    </citation>
    <scope>NUCLEOTIDE SEQUENCE [LARGE SCALE GENOMIC DNA]</scope>
    <source>
        <strain evidence="2 3">BE2.4</strain>
    </source>
</reference>
<proteinExistence type="predicted"/>
<sequence>MEFFHQRRSLNQGDAVVVRCSHKSKVKLIDDPNFRAFESGRRYQYLGDETARLETRLVVPNGGNWNIVIDLSFPNVPVTHSVQVFQAAASYIL</sequence>
<gene>
    <name evidence="2" type="ORF">DAI18_15210</name>
</gene>
<dbReference type="OrthoDB" id="9142262at2"/>
<protein>
    <submittedName>
        <fullName evidence="2">DUF1883 domain-containing protein</fullName>
    </submittedName>
</protein>
<dbReference type="Pfam" id="PF08980">
    <property type="entry name" value="DUF1883"/>
    <property type="match status" value="1"/>
</dbReference>
<keyword evidence="3" id="KW-1185">Reference proteome</keyword>
<evidence type="ECO:0000259" key="1">
    <source>
        <dbReference type="Pfam" id="PF08980"/>
    </source>
</evidence>
<dbReference type="EMBL" id="CP028519">
    <property type="protein sequence ID" value="AVY95236.1"/>
    <property type="molecule type" value="Genomic_DNA"/>
</dbReference>
<dbReference type="RefSeq" id="WP_028499151.1">
    <property type="nucleotide sequence ID" value="NZ_CP028519.1"/>
</dbReference>
<evidence type="ECO:0000313" key="2">
    <source>
        <dbReference type="EMBL" id="AVY95236.1"/>
    </source>
</evidence>
<feature type="domain" description="DUF1883" evidence="1">
    <location>
        <begin position="1"/>
        <end position="72"/>
    </location>
</feature>
<accession>A0A2S0PCY7</accession>
<dbReference type="STRING" id="1122240.GCA_000620105_02065"/>
<dbReference type="AlphaFoldDB" id="A0A2S0PCY7"/>
<organism evidence="2 3">
    <name type="scientific">Microvirgula aerodenitrificans</name>
    <dbReference type="NCBI Taxonomy" id="57480"/>
    <lineage>
        <taxon>Bacteria</taxon>
        <taxon>Pseudomonadati</taxon>
        <taxon>Pseudomonadota</taxon>
        <taxon>Betaproteobacteria</taxon>
        <taxon>Neisseriales</taxon>
        <taxon>Aquaspirillaceae</taxon>
        <taxon>Microvirgula</taxon>
    </lineage>
</organism>
<dbReference type="Proteomes" id="UP000244173">
    <property type="component" value="Chromosome"/>
</dbReference>
<dbReference type="Gene3D" id="4.10.1210.10">
    <property type="entry name" value="Atu1913-like"/>
    <property type="match status" value="1"/>
</dbReference>
<dbReference type="SUPFAM" id="SSF141099">
    <property type="entry name" value="Atu1913-like"/>
    <property type="match status" value="1"/>
</dbReference>
<evidence type="ECO:0000313" key="3">
    <source>
        <dbReference type="Proteomes" id="UP000244173"/>
    </source>
</evidence>